<dbReference type="InterPro" id="IPR027417">
    <property type="entry name" value="P-loop_NTPase"/>
</dbReference>
<reference evidence="3" key="2">
    <citation type="journal article" date="2014" name="ISME J.">
        <title>Microbial stratification in low pH oxic and suboxic macroscopic growths along an acid mine drainage.</title>
        <authorList>
            <person name="Mendez-Garcia C."/>
            <person name="Mesa V."/>
            <person name="Sprenger R.R."/>
            <person name="Richter M."/>
            <person name="Diez M.S."/>
            <person name="Solano J."/>
            <person name="Bargiela R."/>
            <person name="Golyshina O.V."/>
            <person name="Manteca A."/>
            <person name="Ramos J.L."/>
            <person name="Gallego J.R."/>
            <person name="Llorente I."/>
            <person name="Martins Dos Santos V.A."/>
            <person name="Jensen O.N."/>
            <person name="Pelaez A.I."/>
            <person name="Sanchez J."/>
            <person name="Ferrer M."/>
        </authorList>
    </citation>
    <scope>NUCLEOTIDE SEQUENCE</scope>
</reference>
<protein>
    <recommendedName>
        <fullName evidence="2">ATP-dependent helicase C-terminal domain-containing protein</fullName>
    </recommendedName>
</protein>
<feature type="domain" description="ATP-dependent helicase C-terminal" evidence="2">
    <location>
        <begin position="3"/>
        <end position="54"/>
    </location>
</feature>
<accession>T1CKV2</accession>
<dbReference type="Gene3D" id="3.40.50.300">
    <property type="entry name" value="P-loop containing nucleotide triphosphate hydrolases"/>
    <property type="match status" value="1"/>
</dbReference>
<dbReference type="AlphaFoldDB" id="T1CKV2"/>
<evidence type="ECO:0000256" key="1">
    <source>
        <dbReference type="SAM" id="MobiDB-lite"/>
    </source>
</evidence>
<sequence>ARAEALRRFLDATTGKGWEYTVEAPAARAILQACGRMIRSEHDRGLAIILDKRAPSFARWLPGLEPIGDLGATTRAFYGGRRARWSPSRHGPVADATPDAPRPPP</sequence>
<gene>
    <name evidence="3" type="ORF">B2A_00489</name>
</gene>
<name>T1CKV2_9ZZZZ</name>
<dbReference type="Pfam" id="PF13307">
    <property type="entry name" value="Helicase_C_2"/>
    <property type="match status" value="1"/>
</dbReference>
<dbReference type="GO" id="GO:0005524">
    <property type="term" value="F:ATP binding"/>
    <property type="evidence" value="ECO:0007669"/>
    <property type="project" value="InterPro"/>
</dbReference>
<reference evidence="3" key="1">
    <citation type="submission" date="2013-08" db="EMBL/GenBank/DDBJ databases">
        <authorList>
            <person name="Mendez C."/>
            <person name="Richter M."/>
            <person name="Ferrer M."/>
            <person name="Sanchez J."/>
        </authorList>
    </citation>
    <scope>NUCLEOTIDE SEQUENCE</scope>
</reference>
<proteinExistence type="predicted"/>
<dbReference type="EMBL" id="AUZZ01000378">
    <property type="protein sequence ID" value="EQD68314.1"/>
    <property type="molecule type" value="Genomic_DNA"/>
</dbReference>
<dbReference type="GO" id="GO:0016818">
    <property type="term" value="F:hydrolase activity, acting on acid anhydrides, in phosphorus-containing anhydrides"/>
    <property type="evidence" value="ECO:0007669"/>
    <property type="project" value="InterPro"/>
</dbReference>
<feature type="non-terminal residue" evidence="3">
    <location>
        <position position="1"/>
    </location>
</feature>
<evidence type="ECO:0000259" key="2">
    <source>
        <dbReference type="Pfam" id="PF13307"/>
    </source>
</evidence>
<organism evidence="3">
    <name type="scientific">mine drainage metagenome</name>
    <dbReference type="NCBI Taxonomy" id="410659"/>
    <lineage>
        <taxon>unclassified sequences</taxon>
        <taxon>metagenomes</taxon>
        <taxon>ecological metagenomes</taxon>
    </lineage>
</organism>
<dbReference type="GO" id="GO:0003676">
    <property type="term" value="F:nucleic acid binding"/>
    <property type="evidence" value="ECO:0007669"/>
    <property type="project" value="InterPro"/>
</dbReference>
<comment type="caution">
    <text evidence="3">The sequence shown here is derived from an EMBL/GenBank/DDBJ whole genome shotgun (WGS) entry which is preliminary data.</text>
</comment>
<dbReference type="InterPro" id="IPR006555">
    <property type="entry name" value="ATP-dep_Helicase_C"/>
</dbReference>
<feature type="region of interest" description="Disordered" evidence="1">
    <location>
        <begin position="82"/>
        <end position="105"/>
    </location>
</feature>
<evidence type="ECO:0000313" key="3">
    <source>
        <dbReference type="EMBL" id="EQD68314.1"/>
    </source>
</evidence>
<dbReference type="GO" id="GO:0004386">
    <property type="term" value="F:helicase activity"/>
    <property type="evidence" value="ECO:0007669"/>
    <property type="project" value="InterPro"/>
</dbReference>
<dbReference type="GO" id="GO:0006139">
    <property type="term" value="P:nucleobase-containing compound metabolic process"/>
    <property type="evidence" value="ECO:0007669"/>
    <property type="project" value="InterPro"/>
</dbReference>